<dbReference type="RefSeq" id="WP_008449033.1">
    <property type="nucleotide sequence ID" value="NZ_JRNQ01000023.1"/>
</dbReference>
<sequence length="179" mass="20121">MTQFDKEKLIEVVLYIINATKGLDYYHIFKILYFAQQKHLCKWGSRIVADDFVAMEYGPVPTKLYSAVCKNEHYAKELIPLFTEAIEFAGKDASNTLLPKREANMDYLSPADIESLKESIAENKGLSFGELVDKSHDSAWQATNNCCVMSISDIAKAGGANDGFVDYINEQEFIQKALS</sequence>
<name>A0A096ADI2_9BACT</name>
<feature type="domain" description="Antitoxin SocA-like Panacea" evidence="1">
    <location>
        <begin position="28"/>
        <end position="141"/>
    </location>
</feature>
<dbReference type="OrthoDB" id="9813053at2"/>
<organism evidence="2 3">
    <name type="scientific">Prevotella bivia DNF00320</name>
    <dbReference type="NCBI Taxonomy" id="1401068"/>
    <lineage>
        <taxon>Bacteria</taxon>
        <taxon>Pseudomonadati</taxon>
        <taxon>Bacteroidota</taxon>
        <taxon>Bacteroidia</taxon>
        <taxon>Bacteroidales</taxon>
        <taxon>Prevotellaceae</taxon>
        <taxon>Prevotella</taxon>
    </lineage>
</organism>
<evidence type="ECO:0000313" key="3">
    <source>
        <dbReference type="Proteomes" id="UP000029525"/>
    </source>
</evidence>
<comment type="caution">
    <text evidence="2">The sequence shown here is derived from an EMBL/GenBank/DDBJ whole genome shotgun (WGS) entry which is preliminary data.</text>
</comment>
<protein>
    <recommendedName>
        <fullName evidence="1">Antitoxin SocA-like Panacea domain-containing protein</fullName>
    </recommendedName>
</protein>
<gene>
    <name evidence="2" type="ORF">HMPREF0647_04725</name>
</gene>
<dbReference type="Pfam" id="PF13274">
    <property type="entry name" value="SocA_Panacea"/>
    <property type="match status" value="1"/>
</dbReference>
<dbReference type="InterPro" id="IPR025272">
    <property type="entry name" value="SocA_Panacea"/>
</dbReference>
<dbReference type="AlphaFoldDB" id="A0A096ADI2"/>
<accession>A0A096ADI2</accession>
<evidence type="ECO:0000313" key="2">
    <source>
        <dbReference type="EMBL" id="KGF44960.1"/>
    </source>
</evidence>
<reference evidence="2 3" key="1">
    <citation type="submission" date="2014-07" db="EMBL/GenBank/DDBJ databases">
        <authorList>
            <person name="McCorrison J."/>
            <person name="Sanka R."/>
            <person name="Torralba M."/>
            <person name="Gillis M."/>
            <person name="Haft D.H."/>
            <person name="Methe B."/>
            <person name="Sutton G."/>
            <person name="Nelson K.E."/>
        </authorList>
    </citation>
    <scope>NUCLEOTIDE SEQUENCE [LARGE SCALE GENOMIC DNA]</scope>
    <source>
        <strain evidence="2 3">DNF00320</strain>
    </source>
</reference>
<proteinExistence type="predicted"/>
<dbReference type="Proteomes" id="UP000029525">
    <property type="component" value="Unassembled WGS sequence"/>
</dbReference>
<evidence type="ECO:0000259" key="1">
    <source>
        <dbReference type="Pfam" id="PF13274"/>
    </source>
</evidence>
<dbReference type="EMBL" id="JRNQ01000023">
    <property type="protein sequence ID" value="KGF44960.1"/>
    <property type="molecule type" value="Genomic_DNA"/>
</dbReference>